<dbReference type="GO" id="GO:1990077">
    <property type="term" value="C:primosome complex"/>
    <property type="evidence" value="ECO:0007669"/>
    <property type="project" value="UniProtKB-KW"/>
</dbReference>
<comment type="caution">
    <text evidence="17">The sequence shown here is derived from an EMBL/GenBank/DDBJ whole genome shotgun (WGS) entry which is preliminary data.</text>
</comment>
<keyword evidence="1 12" id="KW-0240">DNA-directed RNA polymerase</keyword>
<dbReference type="SUPFAM" id="SSF56731">
    <property type="entry name" value="DNA primase core"/>
    <property type="match status" value="1"/>
</dbReference>
<keyword evidence="8 12" id="KW-0862">Zinc</keyword>
<evidence type="ECO:0000256" key="10">
    <source>
        <dbReference type="ARBA" id="ARBA00023125"/>
    </source>
</evidence>
<dbReference type="SUPFAM" id="SSF48024">
    <property type="entry name" value="N-terminal domain of DnaB helicase"/>
    <property type="match status" value="1"/>
</dbReference>
<dbReference type="SUPFAM" id="SSF57783">
    <property type="entry name" value="Zinc beta-ribbon"/>
    <property type="match status" value="1"/>
</dbReference>
<dbReference type="Gene3D" id="3.40.1360.10">
    <property type="match status" value="1"/>
</dbReference>
<evidence type="ECO:0000256" key="13">
    <source>
        <dbReference type="PIRNR" id="PIRNR002811"/>
    </source>
</evidence>
<feature type="domain" description="Toprim" evidence="16">
    <location>
        <begin position="280"/>
        <end position="362"/>
    </location>
</feature>
<keyword evidence="5 12" id="KW-0235">DNA replication</keyword>
<dbReference type="InterPro" id="IPR006171">
    <property type="entry name" value="TOPRIM_dom"/>
</dbReference>
<keyword evidence="3 12" id="KW-0808">Transferase</keyword>
<dbReference type="AlphaFoldDB" id="A0A1Z5IW43"/>
<feature type="region of interest" description="Disordered" evidence="15">
    <location>
        <begin position="457"/>
        <end position="486"/>
    </location>
</feature>
<dbReference type="GO" id="GO:0005737">
    <property type="term" value="C:cytoplasm"/>
    <property type="evidence" value="ECO:0007669"/>
    <property type="project" value="TreeGrafter"/>
</dbReference>
<dbReference type="InterPro" id="IPR050219">
    <property type="entry name" value="DnaG_primase"/>
</dbReference>
<organism evidence="17 18">
    <name type="scientific">Secundilactobacillus pentosiphilus</name>
    <dbReference type="NCBI Taxonomy" id="1714682"/>
    <lineage>
        <taxon>Bacteria</taxon>
        <taxon>Bacillati</taxon>
        <taxon>Bacillota</taxon>
        <taxon>Bacilli</taxon>
        <taxon>Lactobacillales</taxon>
        <taxon>Lactobacillaceae</taxon>
        <taxon>Secundilactobacillus</taxon>
    </lineage>
</organism>
<dbReference type="InterPro" id="IPR030846">
    <property type="entry name" value="DnaG_bac"/>
</dbReference>
<dbReference type="GO" id="GO:0008270">
    <property type="term" value="F:zinc ion binding"/>
    <property type="evidence" value="ECO:0007669"/>
    <property type="project" value="UniProtKB-UniRule"/>
</dbReference>
<dbReference type="FunFam" id="3.90.580.10:FF:000001">
    <property type="entry name" value="DNA primase"/>
    <property type="match status" value="1"/>
</dbReference>
<dbReference type="InterPro" id="IPR037068">
    <property type="entry name" value="DNA_primase_core_N_sf"/>
</dbReference>
<dbReference type="GO" id="GO:0003678">
    <property type="term" value="F:DNA helicase activity"/>
    <property type="evidence" value="ECO:0007669"/>
    <property type="project" value="InterPro"/>
</dbReference>
<evidence type="ECO:0000256" key="11">
    <source>
        <dbReference type="ARBA" id="ARBA00023163"/>
    </source>
</evidence>
<evidence type="ECO:0000259" key="16">
    <source>
        <dbReference type="PROSITE" id="PS50880"/>
    </source>
</evidence>
<dbReference type="Gene3D" id="3.90.980.10">
    <property type="entry name" value="DNA primase, catalytic core, N-terminal domain"/>
    <property type="match status" value="1"/>
</dbReference>
<dbReference type="InterPro" id="IPR036185">
    <property type="entry name" value="DNA_heli_DnaB-like_N_sf"/>
</dbReference>
<keyword evidence="4 12" id="KW-0548">Nucleotidyltransferase</keyword>
<evidence type="ECO:0000256" key="6">
    <source>
        <dbReference type="ARBA" id="ARBA00022723"/>
    </source>
</evidence>
<evidence type="ECO:0000256" key="8">
    <source>
        <dbReference type="ARBA" id="ARBA00022833"/>
    </source>
</evidence>
<evidence type="ECO:0000256" key="15">
    <source>
        <dbReference type="SAM" id="MobiDB-lite"/>
    </source>
</evidence>
<dbReference type="GO" id="GO:0003677">
    <property type="term" value="F:DNA binding"/>
    <property type="evidence" value="ECO:0007669"/>
    <property type="project" value="UniProtKB-KW"/>
</dbReference>
<evidence type="ECO:0000256" key="7">
    <source>
        <dbReference type="ARBA" id="ARBA00022771"/>
    </source>
</evidence>
<dbReference type="InterPro" id="IPR036977">
    <property type="entry name" value="DNA_primase_Znf_CHC2"/>
</dbReference>
<evidence type="ECO:0000256" key="4">
    <source>
        <dbReference type="ARBA" id="ARBA00022695"/>
    </source>
</evidence>
<comment type="domain">
    <text evidence="12">Contains an N-terminal zinc-binding domain, a central core domain that contains the primase activity, and a C-terminal DnaB-binding domain.</text>
</comment>
<keyword evidence="7 12" id="KW-0863">Zinc-finger</keyword>
<evidence type="ECO:0000256" key="3">
    <source>
        <dbReference type="ARBA" id="ARBA00022679"/>
    </source>
</evidence>
<dbReference type="Gene3D" id="3.90.580.10">
    <property type="entry name" value="Zinc finger, CHC2-type domain"/>
    <property type="match status" value="1"/>
</dbReference>
<dbReference type="InterPro" id="IPR002694">
    <property type="entry name" value="Znf_CHC2"/>
</dbReference>
<dbReference type="Gene3D" id="1.10.860.10">
    <property type="entry name" value="DNAb Helicase, Chain A"/>
    <property type="match status" value="1"/>
</dbReference>
<gene>
    <name evidence="12 17" type="primary">dnaG</name>
    <name evidence="17" type="ORF">IWT25_01231</name>
</gene>
<dbReference type="Pfam" id="PF08275">
    <property type="entry name" value="DNAG_N"/>
    <property type="match status" value="1"/>
</dbReference>
<dbReference type="NCBIfam" id="TIGR01391">
    <property type="entry name" value="dnaG"/>
    <property type="match status" value="1"/>
</dbReference>
<comment type="cofactor">
    <cofactor evidence="12 13 14">
        <name>Zn(2+)</name>
        <dbReference type="ChEBI" id="CHEBI:29105"/>
    </cofactor>
    <text evidence="12 13 14">Binds 1 zinc ion per monomer.</text>
</comment>
<dbReference type="PANTHER" id="PTHR30313">
    <property type="entry name" value="DNA PRIMASE"/>
    <property type="match status" value="1"/>
</dbReference>
<dbReference type="InterPro" id="IPR013264">
    <property type="entry name" value="DNAG_N"/>
</dbReference>
<keyword evidence="11 12" id="KW-0804">Transcription</keyword>
<comment type="subunit">
    <text evidence="12">Monomer. Interacts with DnaB.</text>
</comment>
<evidence type="ECO:0000256" key="2">
    <source>
        <dbReference type="ARBA" id="ARBA00022515"/>
    </source>
</evidence>
<dbReference type="Proteomes" id="UP000198414">
    <property type="component" value="Unassembled WGS sequence"/>
</dbReference>
<keyword evidence="10 12" id="KW-0238">DNA-binding</keyword>
<reference evidence="17 18" key="1">
    <citation type="submission" date="2015-11" db="EMBL/GenBank/DDBJ databases">
        <title>Draft genome sequences of new species of the genus Lactobacillus isolated from orchardgrass silage.</title>
        <authorList>
            <person name="Tohno M."/>
            <person name="Tanizawa Y."/>
            <person name="Arita M."/>
        </authorList>
    </citation>
    <scope>NUCLEOTIDE SEQUENCE [LARGE SCALE GENOMIC DNA]</scope>
    <source>
        <strain evidence="17 18">IWT25</strain>
    </source>
</reference>
<comment type="function">
    <text evidence="12 13">RNA polymerase that catalyzes the synthesis of short RNA molecules used as primers for DNA polymerase during DNA replication.</text>
</comment>
<evidence type="ECO:0000313" key="18">
    <source>
        <dbReference type="Proteomes" id="UP000198414"/>
    </source>
</evidence>
<feature type="zinc finger region" description="CHC2-type" evidence="12 14">
    <location>
        <begin position="54"/>
        <end position="78"/>
    </location>
</feature>
<dbReference type="SMART" id="SM00400">
    <property type="entry name" value="ZnF_CHCC"/>
    <property type="match status" value="1"/>
</dbReference>
<dbReference type="Pfam" id="PF13155">
    <property type="entry name" value="Toprim_2"/>
    <property type="match status" value="1"/>
</dbReference>
<name>A0A1Z5IW43_9LACO</name>
<sequence>MFFEAIWLLMKGVAPLARIPEQVIEQVRDATDIVDFISQYVQLQKQGKNFFGLCPFHEERTPSFSVTEDKQIFHCFSCGRGGNVFKFLMELENVSFQEAVVKVAEFSHVSLDEQIVNAATGAGQHGDPQSPTNQLIKLHQDATKLYTHILMNTEMGQPALDYLHKRGLTDQTISDYGLGYAPSKQLLKPFFETHKVDYQTLRHSGLFIENQDGDLRDRFVDRIMYPIRNQSGQVIAFSGRLLKQLPDQPKYLNSPETELFNKRKVLFNFDLARGAVRKQGNLILFEGFMDVMSAHQSGVDNGVASMGTSLTEEQIYAIQRITKQVYVCYDGDTPGQKATQRALSILRDNSSLTLGVIQMPEGMDPDEYRQKYGEAKLASALESARETPVAFEMRYLKGQYDVDTDAGRLQYLNDILAILATVKSPVEQDVYLTQLADRFQLEKTSLRQQLAMVKPVKQTTEKASQPAARTGQSQPPTQQQQVVKRTPVEKAERALLYRMLHDHDVWLRVTGIPQFSFADDDYQLVYTLAQGYFETHQSYAPAQFVDFIHNDHLQNLVIDIESMQLNESTSEGEIDDYVQLIMKIAPLTKQIGETEQALQEAKRLGDNDRVRQLVIEYIKLQQQKQSQKQA</sequence>
<dbReference type="HAMAP" id="MF_00974">
    <property type="entry name" value="DNA_primase_DnaG"/>
    <property type="match status" value="1"/>
</dbReference>
<dbReference type="PANTHER" id="PTHR30313:SF2">
    <property type="entry name" value="DNA PRIMASE"/>
    <property type="match status" value="1"/>
</dbReference>
<accession>A0A1Z5IW43</accession>
<dbReference type="SMART" id="SM00493">
    <property type="entry name" value="TOPRIM"/>
    <property type="match status" value="1"/>
</dbReference>
<dbReference type="GO" id="GO:0003899">
    <property type="term" value="F:DNA-directed RNA polymerase activity"/>
    <property type="evidence" value="ECO:0007669"/>
    <property type="project" value="UniProtKB-UniRule"/>
</dbReference>
<protein>
    <recommendedName>
        <fullName evidence="12 13">DNA primase</fullName>
        <ecNumber evidence="12">2.7.7.101</ecNumber>
    </recommendedName>
</protein>
<dbReference type="Pfam" id="PF01807">
    <property type="entry name" value="Zn_ribbon_DnaG"/>
    <property type="match status" value="1"/>
</dbReference>
<dbReference type="InterPro" id="IPR034151">
    <property type="entry name" value="TOPRIM_DnaG_bac"/>
</dbReference>
<feature type="compositionally biased region" description="Low complexity" evidence="15">
    <location>
        <begin position="470"/>
        <end position="485"/>
    </location>
</feature>
<dbReference type="EC" id="2.7.7.101" evidence="12"/>
<evidence type="ECO:0000256" key="5">
    <source>
        <dbReference type="ARBA" id="ARBA00022705"/>
    </source>
</evidence>
<keyword evidence="9" id="KW-0460">Magnesium</keyword>
<proteinExistence type="inferred from homology"/>
<dbReference type="InterPro" id="IPR016136">
    <property type="entry name" value="DNA_helicase_N/primase_C"/>
</dbReference>
<dbReference type="InterPro" id="IPR006295">
    <property type="entry name" value="DNA_primase_DnaG"/>
</dbReference>
<comment type="catalytic activity">
    <reaction evidence="12">
        <text>ssDNA + n NTP = ssDNA/pppN(pN)n-1 hybrid + (n-1) diphosphate.</text>
        <dbReference type="EC" id="2.7.7.101"/>
    </reaction>
</comment>
<dbReference type="PIRSF" id="PIRSF002811">
    <property type="entry name" value="DnaG"/>
    <property type="match status" value="1"/>
</dbReference>
<keyword evidence="2 12" id="KW-0639">Primosome</keyword>
<dbReference type="CDD" id="cd03364">
    <property type="entry name" value="TOPRIM_DnaG_primases"/>
    <property type="match status" value="1"/>
</dbReference>
<dbReference type="GO" id="GO:0006269">
    <property type="term" value="P:DNA replication, synthesis of primer"/>
    <property type="evidence" value="ECO:0007669"/>
    <property type="project" value="UniProtKB-UniRule"/>
</dbReference>
<evidence type="ECO:0000256" key="1">
    <source>
        <dbReference type="ARBA" id="ARBA00022478"/>
    </source>
</evidence>
<dbReference type="GO" id="GO:0000428">
    <property type="term" value="C:DNA-directed RNA polymerase complex"/>
    <property type="evidence" value="ECO:0007669"/>
    <property type="project" value="UniProtKB-KW"/>
</dbReference>
<keyword evidence="6 12" id="KW-0479">Metal-binding</keyword>
<dbReference type="GO" id="GO:0005524">
    <property type="term" value="F:ATP binding"/>
    <property type="evidence" value="ECO:0007669"/>
    <property type="project" value="InterPro"/>
</dbReference>
<evidence type="ECO:0000256" key="12">
    <source>
        <dbReference type="HAMAP-Rule" id="MF_00974"/>
    </source>
</evidence>
<dbReference type="Pfam" id="PF10410">
    <property type="entry name" value="DnaB_bind"/>
    <property type="match status" value="1"/>
</dbReference>
<evidence type="ECO:0000256" key="14">
    <source>
        <dbReference type="PIRSR" id="PIRSR002811-1"/>
    </source>
</evidence>
<comment type="similarity">
    <text evidence="12 13">Belongs to the DnaG primase family.</text>
</comment>
<evidence type="ECO:0000256" key="9">
    <source>
        <dbReference type="ARBA" id="ARBA00022842"/>
    </source>
</evidence>
<dbReference type="EMBL" id="BCMI01000009">
    <property type="protein sequence ID" value="GAX05906.1"/>
    <property type="molecule type" value="Genomic_DNA"/>
</dbReference>
<dbReference type="PROSITE" id="PS50880">
    <property type="entry name" value="TOPRIM"/>
    <property type="match status" value="1"/>
</dbReference>
<evidence type="ECO:0000313" key="17">
    <source>
        <dbReference type="EMBL" id="GAX05906.1"/>
    </source>
</evidence>
<dbReference type="InterPro" id="IPR019475">
    <property type="entry name" value="DNA_primase_DnaB-bd"/>
</dbReference>